<sequence>MPNILDARGRSCPEPVIITENAIKSNPNSSLKVLVDSYAAVENITRFVTKKGYNVNIEENNHEFTLNIKK</sequence>
<dbReference type="STRING" id="1503.CLPU_21c00120"/>
<dbReference type="InterPro" id="IPR036868">
    <property type="entry name" value="TusA-like_sf"/>
</dbReference>
<keyword evidence="4" id="KW-1185">Reference proteome</keyword>
<feature type="domain" description="UPF0033" evidence="2">
    <location>
        <begin position="4"/>
        <end position="70"/>
    </location>
</feature>
<dbReference type="PANTHER" id="PTHR33279:SF6">
    <property type="entry name" value="SULFUR CARRIER PROTEIN YEDF-RELATED"/>
    <property type="match status" value="1"/>
</dbReference>
<comment type="similarity">
    <text evidence="1">Belongs to the sulfur carrier protein TusA family.</text>
</comment>
<evidence type="ECO:0000313" key="3">
    <source>
        <dbReference type="EMBL" id="KNF07194.1"/>
    </source>
</evidence>
<dbReference type="EMBL" id="LGSS01000021">
    <property type="protein sequence ID" value="KNF07194.1"/>
    <property type="molecule type" value="Genomic_DNA"/>
</dbReference>
<dbReference type="RefSeq" id="WP_050378648.1">
    <property type="nucleotide sequence ID" value="NZ_LGSS01000021.1"/>
</dbReference>
<comment type="caution">
    <text evidence="3">The sequence shown here is derived from an EMBL/GenBank/DDBJ whole genome shotgun (WGS) entry which is preliminary data.</text>
</comment>
<dbReference type="AlphaFoldDB" id="A0A0L0W6P5"/>
<gene>
    <name evidence="3" type="ORF">CLPU_21c00120</name>
</gene>
<dbReference type="PATRIC" id="fig|1503.3.peg.1312"/>
<evidence type="ECO:0000256" key="1">
    <source>
        <dbReference type="ARBA" id="ARBA00008984"/>
    </source>
</evidence>
<dbReference type="Pfam" id="PF01206">
    <property type="entry name" value="TusA"/>
    <property type="match status" value="1"/>
</dbReference>
<dbReference type="OrthoDB" id="9797352at2"/>
<proteinExistence type="inferred from homology"/>
<dbReference type="SUPFAM" id="SSF64307">
    <property type="entry name" value="SirA-like"/>
    <property type="match status" value="1"/>
</dbReference>
<dbReference type="Proteomes" id="UP000037267">
    <property type="component" value="Unassembled WGS sequence"/>
</dbReference>
<organism evidence="3 4">
    <name type="scientific">Gottschalkia purinilytica</name>
    <name type="common">Clostridium purinilyticum</name>
    <dbReference type="NCBI Taxonomy" id="1503"/>
    <lineage>
        <taxon>Bacteria</taxon>
        <taxon>Bacillati</taxon>
        <taxon>Bacillota</taxon>
        <taxon>Tissierellia</taxon>
        <taxon>Tissierellales</taxon>
        <taxon>Gottschalkiaceae</taxon>
        <taxon>Gottschalkia</taxon>
    </lineage>
</organism>
<dbReference type="Gene3D" id="3.30.110.40">
    <property type="entry name" value="TusA-like domain"/>
    <property type="match status" value="1"/>
</dbReference>
<evidence type="ECO:0000313" key="4">
    <source>
        <dbReference type="Proteomes" id="UP000037267"/>
    </source>
</evidence>
<dbReference type="PANTHER" id="PTHR33279">
    <property type="entry name" value="SULFUR CARRIER PROTEIN YEDF-RELATED"/>
    <property type="match status" value="1"/>
</dbReference>
<name>A0A0L0W6P5_GOTPU</name>
<dbReference type="InterPro" id="IPR001455">
    <property type="entry name" value="TusA-like"/>
</dbReference>
<evidence type="ECO:0000259" key="2">
    <source>
        <dbReference type="Pfam" id="PF01206"/>
    </source>
</evidence>
<reference evidence="4" key="1">
    <citation type="submission" date="2015-07" db="EMBL/GenBank/DDBJ databases">
        <title>Draft genome sequence of the purine-degrading Gottschalkia purinilyticum DSM 1384 (formerly Clostridium purinilyticum).</title>
        <authorList>
            <person name="Poehlein A."/>
            <person name="Schiel-Bengelsdorf B."/>
            <person name="Bengelsdorf F.R."/>
            <person name="Daniel R."/>
            <person name="Duerre P."/>
        </authorList>
    </citation>
    <scope>NUCLEOTIDE SEQUENCE [LARGE SCALE GENOMIC DNA]</scope>
    <source>
        <strain evidence="4">DSM 1384</strain>
    </source>
</reference>
<accession>A0A0L0W6P5</accession>
<protein>
    <submittedName>
        <fullName evidence="3">SirA-like protein</fullName>
    </submittedName>
</protein>